<gene>
    <name evidence="3" type="ORF">D9758_008098</name>
</gene>
<dbReference type="Gene3D" id="3.30.40.10">
    <property type="entry name" value="Zinc/RING finger domain, C3HC4 (zinc finger)"/>
    <property type="match status" value="1"/>
</dbReference>
<dbReference type="Proteomes" id="UP000559256">
    <property type="component" value="Unassembled WGS sequence"/>
</dbReference>
<dbReference type="InterPro" id="IPR001841">
    <property type="entry name" value="Znf_RING"/>
</dbReference>
<evidence type="ECO:0000256" key="1">
    <source>
        <dbReference type="PROSITE-ProRule" id="PRU00175"/>
    </source>
</evidence>
<keyword evidence="1" id="KW-0862">Zinc</keyword>
<dbReference type="PROSITE" id="PS50089">
    <property type="entry name" value="ZF_RING_2"/>
    <property type="match status" value="1"/>
</dbReference>
<dbReference type="OrthoDB" id="2623028at2759"/>
<dbReference type="GO" id="GO:0008270">
    <property type="term" value="F:zinc ion binding"/>
    <property type="evidence" value="ECO:0007669"/>
    <property type="project" value="UniProtKB-KW"/>
</dbReference>
<protein>
    <recommendedName>
        <fullName evidence="2">RING-type domain-containing protein</fullName>
    </recommendedName>
</protein>
<proteinExistence type="predicted"/>
<feature type="domain" description="RING-type" evidence="2">
    <location>
        <begin position="173"/>
        <end position="230"/>
    </location>
</feature>
<keyword evidence="4" id="KW-1185">Reference proteome</keyword>
<organism evidence="3 4">
    <name type="scientific">Tetrapyrgos nigripes</name>
    <dbReference type="NCBI Taxonomy" id="182062"/>
    <lineage>
        <taxon>Eukaryota</taxon>
        <taxon>Fungi</taxon>
        <taxon>Dikarya</taxon>
        <taxon>Basidiomycota</taxon>
        <taxon>Agaricomycotina</taxon>
        <taxon>Agaricomycetes</taxon>
        <taxon>Agaricomycetidae</taxon>
        <taxon>Agaricales</taxon>
        <taxon>Marasmiineae</taxon>
        <taxon>Marasmiaceae</taxon>
        <taxon>Tetrapyrgos</taxon>
    </lineage>
</organism>
<dbReference type="SUPFAM" id="SSF57850">
    <property type="entry name" value="RING/U-box"/>
    <property type="match status" value="1"/>
</dbReference>
<evidence type="ECO:0000313" key="3">
    <source>
        <dbReference type="EMBL" id="KAF5364948.1"/>
    </source>
</evidence>
<evidence type="ECO:0000313" key="4">
    <source>
        <dbReference type="Proteomes" id="UP000559256"/>
    </source>
</evidence>
<dbReference type="AlphaFoldDB" id="A0A8H5GH93"/>
<dbReference type="InterPro" id="IPR013083">
    <property type="entry name" value="Znf_RING/FYVE/PHD"/>
</dbReference>
<sequence>MEPVTPKLLEQLRDLRQRLPHNGRVVAMRHKNWIGHQRMDVQLRRLEESIRKLSERQIDPALEVLNGFEYWNLKYSMDRWTWRREDTPSWLQKPLKWWNRERIEILEFASNRIREMIEELEGEKHSIPQPIAVRYLPPAPDVPFDSSPPPDWLAMFVPSQVLSICIEEHNARCDICYVDFEPPRLAEEDSETDDENNKDDSDTLLQLPCQHVLHEECLNLIDGNLCPVCRTQSRDRPDLDNAGDD</sequence>
<evidence type="ECO:0000259" key="2">
    <source>
        <dbReference type="PROSITE" id="PS50089"/>
    </source>
</evidence>
<dbReference type="EMBL" id="JAACJM010000030">
    <property type="protein sequence ID" value="KAF5364948.1"/>
    <property type="molecule type" value="Genomic_DNA"/>
</dbReference>
<keyword evidence="1" id="KW-0479">Metal-binding</keyword>
<dbReference type="SMART" id="SM00184">
    <property type="entry name" value="RING"/>
    <property type="match status" value="1"/>
</dbReference>
<accession>A0A8H5GH93</accession>
<keyword evidence="1" id="KW-0863">Zinc-finger</keyword>
<reference evidence="3 4" key="1">
    <citation type="journal article" date="2020" name="ISME J.">
        <title>Uncovering the hidden diversity of litter-decomposition mechanisms in mushroom-forming fungi.</title>
        <authorList>
            <person name="Floudas D."/>
            <person name="Bentzer J."/>
            <person name="Ahren D."/>
            <person name="Johansson T."/>
            <person name="Persson P."/>
            <person name="Tunlid A."/>
        </authorList>
    </citation>
    <scope>NUCLEOTIDE SEQUENCE [LARGE SCALE GENOMIC DNA]</scope>
    <source>
        <strain evidence="3 4">CBS 291.85</strain>
    </source>
</reference>
<comment type="caution">
    <text evidence="3">The sequence shown here is derived from an EMBL/GenBank/DDBJ whole genome shotgun (WGS) entry which is preliminary data.</text>
</comment>
<name>A0A8H5GH93_9AGAR</name>